<keyword evidence="2" id="KW-1185">Reference proteome</keyword>
<name>A0A0F3GTM3_9BACT</name>
<reference evidence="1 2" key="1">
    <citation type="submission" date="2015-02" db="EMBL/GenBank/DDBJ databases">
        <title>Single-cell genomics of uncultivated deep-branching MTB reveals a conserved set of magnetosome genes.</title>
        <authorList>
            <person name="Kolinko S."/>
            <person name="Richter M."/>
            <person name="Glockner F.O."/>
            <person name="Brachmann A."/>
            <person name="Schuler D."/>
        </authorList>
    </citation>
    <scope>NUCLEOTIDE SEQUENCE [LARGE SCALE GENOMIC DNA]</scope>
    <source>
        <strain evidence="1">TM-1</strain>
    </source>
</reference>
<protein>
    <recommendedName>
        <fullName evidence="3">Transposase</fullName>
    </recommendedName>
</protein>
<dbReference type="AlphaFoldDB" id="A0A0F3GTM3"/>
<gene>
    <name evidence="1" type="ORF">MBAV_003763</name>
</gene>
<dbReference type="EMBL" id="LACI01001638">
    <property type="protein sequence ID" value="KJU84043.1"/>
    <property type="molecule type" value="Genomic_DNA"/>
</dbReference>
<sequence length="60" mass="6433">SNRVWAAIEANALGYGGVVAVSKATGIAESTIRIGRHEIRKGVLNTLTMSDYRKTVCLVD</sequence>
<proteinExistence type="predicted"/>
<comment type="caution">
    <text evidence="1">The sequence shown here is derived from an EMBL/GenBank/DDBJ whole genome shotgun (WGS) entry which is preliminary data.</text>
</comment>
<organism evidence="1 2">
    <name type="scientific">Candidatus Magnetobacterium bavaricum</name>
    <dbReference type="NCBI Taxonomy" id="29290"/>
    <lineage>
        <taxon>Bacteria</taxon>
        <taxon>Pseudomonadati</taxon>
        <taxon>Nitrospirota</taxon>
        <taxon>Thermodesulfovibrionia</taxon>
        <taxon>Thermodesulfovibrionales</taxon>
        <taxon>Candidatus Magnetobacteriaceae</taxon>
        <taxon>Candidatus Magnetobacterium</taxon>
    </lineage>
</organism>
<evidence type="ECO:0000313" key="1">
    <source>
        <dbReference type="EMBL" id="KJU84043.1"/>
    </source>
</evidence>
<evidence type="ECO:0008006" key="3">
    <source>
        <dbReference type="Google" id="ProtNLM"/>
    </source>
</evidence>
<evidence type="ECO:0000313" key="2">
    <source>
        <dbReference type="Proteomes" id="UP000033423"/>
    </source>
</evidence>
<accession>A0A0F3GTM3</accession>
<feature type="non-terminal residue" evidence="1">
    <location>
        <position position="1"/>
    </location>
</feature>
<dbReference type="Proteomes" id="UP000033423">
    <property type="component" value="Unassembled WGS sequence"/>
</dbReference>